<keyword evidence="6 7" id="KW-0472">Membrane</keyword>
<feature type="transmembrane region" description="Helical" evidence="7">
    <location>
        <begin position="12"/>
        <end position="30"/>
    </location>
</feature>
<dbReference type="Gene3D" id="1.10.3720.10">
    <property type="entry name" value="MetI-like"/>
    <property type="match status" value="1"/>
</dbReference>
<comment type="subcellular location">
    <subcellularLocation>
        <location evidence="1 7">Cell membrane</location>
        <topology evidence="1 7">Multi-pass membrane protein</topology>
    </subcellularLocation>
</comment>
<dbReference type="InterPro" id="IPR000515">
    <property type="entry name" value="MetI-like"/>
</dbReference>
<dbReference type="Proteomes" id="UP000184245">
    <property type="component" value="Unassembled WGS sequence"/>
</dbReference>
<dbReference type="PANTHER" id="PTHR43163">
    <property type="entry name" value="DIPEPTIDE TRANSPORT SYSTEM PERMEASE PROTEIN DPPB-RELATED"/>
    <property type="match status" value="1"/>
</dbReference>
<evidence type="ECO:0000256" key="5">
    <source>
        <dbReference type="ARBA" id="ARBA00022989"/>
    </source>
</evidence>
<dbReference type="Pfam" id="PF19300">
    <property type="entry name" value="BPD_transp_1_N"/>
    <property type="match status" value="1"/>
</dbReference>
<dbReference type="AlphaFoldDB" id="A0A1M5CP06"/>
<feature type="transmembrane region" description="Helical" evidence="7">
    <location>
        <begin position="131"/>
        <end position="157"/>
    </location>
</feature>
<reference evidence="9 10" key="1">
    <citation type="submission" date="2016-11" db="EMBL/GenBank/DDBJ databases">
        <authorList>
            <person name="Jaros S."/>
            <person name="Januszkiewicz K."/>
            <person name="Wedrychowicz H."/>
        </authorList>
    </citation>
    <scope>NUCLEOTIDE SEQUENCE [LARGE SCALE GENOMIC DNA]</scope>
    <source>
        <strain evidence="9 10">DSM 17459</strain>
    </source>
</reference>
<accession>A0A1M5CP06</accession>
<dbReference type="EMBL" id="FQVI01000043">
    <property type="protein sequence ID" value="SHF56451.1"/>
    <property type="molecule type" value="Genomic_DNA"/>
</dbReference>
<evidence type="ECO:0000313" key="10">
    <source>
        <dbReference type="Proteomes" id="UP000184245"/>
    </source>
</evidence>
<keyword evidence="3" id="KW-1003">Cell membrane</keyword>
<evidence type="ECO:0000256" key="3">
    <source>
        <dbReference type="ARBA" id="ARBA00022475"/>
    </source>
</evidence>
<dbReference type="PROSITE" id="PS50928">
    <property type="entry name" value="ABC_TM1"/>
    <property type="match status" value="1"/>
</dbReference>
<feature type="domain" description="ABC transmembrane type-1" evidence="8">
    <location>
        <begin position="95"/>
        <end position="304"/>
    </location>
</feature>
<dbReference type="OrthoDB" id="9773221at2"/>
<feature type="transmembrane region" description="Helical" evidence="7">
    <location>
        <begin position="99"/>
        <end position="119"/>
    </location>
</feature>
<dbReference type="Pfam" id="PF00528">
    <property type="entry name" value="BPD_transp_1"/>
    <property type="match status" value="1"/>
</dbReference>
<keyword evidence="5 7" id="KW-1133">Transmembrane helix</keyword>
<proteinExistence type="inferred from homology"/>
<organism evidence="9 10">
    <name type="scientific">Lactonifactor longoviformis DSM 17459</name>
    <dbReference type="NCBI Taxonomy" id="1122155"/>
    <lineage>
        <taxon>Bacteria</taxon>
        <taxon>Bacillati</taxon>
        <taxon>Bacillota</taxon>
        <taxon>Clostridia</taxon>
        <taxon>Eubacteriales</taxon>
        <taxon>Clostridiaceae</taxon>
        <taxon>Lactonifactor</taxon>
    </lineage>
</organism>
<dbReference type="CDD" id="cd06261">
    <property type="entry name" value="TM_PBP2"/>
    <property type="match status" value="1"/>
</dbReference>
<sequence length="320" mass="35073">MLKTIVKRILQSIPTLLIVVTFTFILTRMIPGNPALTMLGPQAPKESVEQLEEELGLNKSKGEQYVIYLKQILKGDFGRSYSYNQSVVELIKERIPNTLVITLTSLLIALVLGMIVGIVSAVRQYSILDYIFMVLALIGVSMPIFWLGLMLVLVFSVNLGWLPAMGMGSMAKGVWDVVSHMILPCFCLSTIPMATFARITRSSMLEVVNNDAVKALRARGLREGVVIWKHALKNALPPIVTVLGLQLASAFTGAILTESIFSWPGMGTLIVSAIDNRDYALIQGVVLFTAIVFVVINLIVDIVYTVINPRVSYESGKGGN</sequence>
<evidence type="ECO:0000256" key="6">
    <source>
        <dbReference type="ARBA" id="ARBA00023136"/>
    </source>
</evidence>
<dbReference type="STRING" id="1122155.SAMN02745158_04232"/>
<name>A0A1M5CP06_9CLOT</name>
<dbReference type="InterPro" id="IPR035906">
    <property type="entry name" value="MetI-like_sf"/>
</dbReference>
<evidence type="ECO:0000259" key="8">
    <source>
        <dbReference type="PROSITE" id="PS50928"/>
    </source>
</evidence>
<evidence type="ECO:0000256" key="7">
    <source>
        <dbReference type="RuleBase" id="RU363032"/>
    </source>
</evidence>
<protein>
    <submittedName>
        <fullName evidence="9">Peptide/nickel transport system permease protein</fullName>
    </submittedName>
</protein>
<feature type="transmembrane region" description="Helical" evidence="7">
    <location>
        <begin position="281"/>
        <end position="307"/>
    </location>
</feature>
<keyword evidence="2 7" id="KW-0813">Transport</keyword>
<evidence type="ECO:0000256" key="4">
    <source>
        <dbReference type="ARBA" id="ARBA00022692"/>
    </source>
</evidence>
<dbReference type="GO" id="GO:0005886">
    <property type="term" value="C:plasma membrane"/>
    <property type="evidence" value="ECO:0007669"/>
    <property type="project" value="UniProtKB-SubCell"/>
</dbReference>
<keyword evidence="4 7" id="KW-0812">Transmembrane</keyword>
<evidence type="ECO:0000256" key="2">
    <source>
        <dbReference type="ARBA" id="ARBA00022448"/>
    </source>
</evidence>
<dbReference type="PANTHER" id="PTHR43163:SF6">
    <property type="entry name" value="DIPEPTIDE TRANSPORT SYSTEM PERMEASE PROTEIN DPPB-RELATED"/>
    <property type="match status" value="1"/>
</dbReference>
<evidence type="ECO:0000313" key="9">
    <source>
        <dbReference type="EMBL" id="SHF56451.1"/>
    </source>
</evidence>
<dbReference type="RefSeq" id="WP_072854748.1">
    <property type="nucleotide sequence ID" value="NZ_FQVI01000043.1"/>
</dbReference>
<feature type="transmembrane region" description="Helical" evidence="7">
    <location>
        <begin position="239"/>
        <end position="261"/>
    </location>
</feature>
<dbReference type="InterPro" id="IPR045621">
    <property type="entry name" value="BPD_transp_1_N"/>
</dbReference>
<feature type="transmembrane region" description="Helical" evidence="7">
    <location>
        <begin position="177"/>
        <end position="197"/>
    </location>
</feature>
<evidence type="ECO:0000256" key="1">
    <source>
        <dbReference type="ARBA" id="ARBA00004651"/>
    </source>
</evidence>
<dbReference type="SUPFAM" id="SSF161098">
    <property type="entry name" value="MetI-like"/>
    <property type="match status" value="1"/>
</dbReference>
<dbReference type="GO" id="GO:0055085">
    <property type="term" value="P:transmembrane transport"/>
    <property type="evidence" value="ECO:0007669"/>
    <property type="project" value="InterPro"/>
</dbReference>
<keyword evidence="10" id="KW-1185">Reference proteome</keyword>
<gene>
    <name evidence="9" type="ORF">SAMN02745158_04232</name>
</gene>
<comment type="similarity">
    <text evidence="7">Belongs to the binding-protein-dependent transport system permease family.</text>
</comment>